<dbReference type="InterPro" id="IPR012337">
    <property type="entry name" value="RNaseH-like_sf"/>
</dbReference>
<dbReference type="PANTHER" id="PTHR35046:SF9">
    <property type="entry name" value="RNA-DIRECTED DNA POLYMERASE"/>
    <property type="match status" value="1"/>
</dbReference>
<accession>A0A371GQK1</accession>
<organism evidence="1 2">
    <name type="scientific">Mucuna pruriens</name>
    <name type="common">Velvet bean</name>
    <name type="synonym">Dolichos pruriens</name>
    <dbReference type="NCBI Taxonomy" id="157652"/>
    <lineage>
        <taxon>Eukaryota</taxon>
        <taxon>Viridiplantae</taxon>
        <taxon>Streptophyta</taxon>
        <taxon>Embryophyta</taxon>
        <taxon>Tracheophyta</taxon>
        <taxon>Spermatophyta</taxon>
        <taxon>Magnoliopsida</taxon>
        <taxon>eudicotyledons</taxon>
        <taxon>Gunneridae</taxon>
        <taxon>Pentapetalae</taxon>
        <taxon>rosids</taxon>
        <taxon>fabids</taxon>
        <taxon>Fabales</taxon>
        <taxon>Fabaceae</taxon>
        <taxon>Papilionoideae</taxon>
        <taxon>50 kb inversion clade</taxon>
        <taxon>NPAAA clade</taxon>
        <taxon>indigoferoid/millettioid clade</taxon>
        <taxon>Phaseoleae</taxon>
        <taxon>Mucuna</taxon>
    </lineage>
</organism>
<sequence length="92" mass="10432">MAKSKASSNGLYTPLPIPVAPWIDISMDFVLGLPKTHSERDSIFVVVDRFSMMAYFISCHKSNDAYHIANLFFREVVRNQIVVLHHMPPLDG</sequence>
<comment type="caution">
    <text evidence="1">The sequence shown here is derived from an EMBL/GenBank/DDBJ whole genome shotgun (WGS) entry which is preliminary data.</text>
</comment>
<keyword evidence="2" id="KW-1185">Reference proteome</keyword>
<dbReference type="Proteomes" id="UP000257109">
    <property type="component" value="Unassembled WGS sequence"/>
</dbReference>
<gene>
    <name evidence="1" type="ORF">CR513_24989</name>
</gene>
<dbReference type="OrthoDB" id="1938712at2759"/>
<dbReference type="SUPFAM" id="SSF53098">
    <property type="entry name" value="Ribonuclease H-like"/>
    <property type="match status" value="1"/>
</dbReference>
<evidence type="ECO:0008006" key="3">
    <source>
        <dbReference type="Google" id="ProtNLM"/>
    </source>
</evidence>
<dbReference type="InterPro" id="IPR036397">
    <property type="entry name" value="RNaseH_sf"/>
</dbReference>
<dbReference type="STRING" id="157652.A0A371GQK1"/>
<proteinExistence type="predicted"/>
<dbReference type="Gene3D" id="3.30.420.10">
    <property type="entry name" value="Ribonuclease H-like superfamily/Ribonuclease H"/>
    <property type="match status" value="1"/>
</dbReference>
<dbReference type="EMBL" id="QJKJ01004765">
    <property type="protein sequence ID" value="RDX92828.1"/>
    <property type="molecule type" value="Genomic_DNA"/>
</dbReference>
<feature type="non-terminal residue" evidence="1">
    <location>
        <position position="1"/>
    </location>
</feature>
<dbReference type="GO" id="GO:0003676">
    <property type="term" value="F:nucleic acid binding"/>
    <property type="evidence" value="ECO:0007669"/>
    <property type="project" value="InterPro"/>
</dbReference>
<evidence type="ECO:0000313" key="2">
    <source>
        <dbReference type="Proteomes" id="UP000257109"/>
    </source>
</evidence>
<reference evidence="1" key="1">
    <citation type="submission" date="2018-05" db="EMBL/GenBank/DDBJ databases">
        <title>Draft genome of Mucuna pruriens seed.</title>
        <authorList>
            <person name="Nnadi N.E."/>
            <person name="Vos R."/>
            <person name="Hasami M.H."/>
            <person name="Devisetty U.K."/>
            <person name="Aguiy J.C."/>
        </authorList>
    </citation>
    <scope>NUCLEOTIDE SEQUENCE [LARGE SCALE GENOMIC DNA]</scope>
    <source>
        <strain evidence="1">JCA_2017</strain>
    </source>
</reference>
<evidence type="ECO:0000313" key="1">
    <source>
        <dbReference type="EMBL" id="RDX92828.1"/>
    </source>
</evidence>
<dbReference type="AlphaFoldDB" id="A0A371GQK1"/>
<name>A0A371GQK1_MUCPR</name>
<protein>
    <recommendedName>
        <fullName evidence="3">Integrase catalytic domain-containing protein</fullName>
    </recommendedName>
</protein>
<dbReference type="PANTHER" id="PTHR35046">
    <property type="entry name" value="ZINC KNUCKLE (CCHC-TYPE) FAMILY PROTEIN"/>
    <property type="match status" value="1"/>
</dbReference>